<feature type="transmembrane region" description="Helical" evidence="1">
    <location>
        <begin position="122"/>
        <end position="140"/>
    </location>
</feature>
<evidence type="ECO:0000313" key="2">
    <source>
        <dbReference type="EMBL" id="MBO0930973.1"/>
    </source>
</evidence>
<keyword evidence="1" id="KW-1133">Transmembrane helix</keyword>
<feature type="transmembrane region" description="Helical" evidence="1">
    <location>
        <begin position="91"/>
        <end position="110"/>
    </location>
</feature>
<protein>
    <submittedName>
        <fullName evidence="2">Uncharacterized protein</fullName>
    </submittedName>
</protein>
<feature type="transmembrane region" description="Helical" evidence="1">
    <location>
        <begin position="161"/>
        <end position="180"/>
    </location>
</feature>
<name>A0A939G4C1_9BACT</name>
<comment type="caution">
    <text evidence="2">The sequence shown here is derived from an EMBL/GenBank/DDBJ whole genome shotgun (WGS) entry which is preliminary data.</text>
</comment>
<dbReference type="RefSeq" id="WP_207334937.1">
    <property type="nucleotide sequence ID" value="NZ_JAFMYU010000005.1"/>
</dbReference>
<evidence type="ECO:0000313" key="3">
    <source>
        <dbReference type="Proteomes" id="UP000664795"/>
    </source>
</evidence>
<evidence type="ECO:0000256" key="1">
    <source>
        <dbReference type="SAM" id="Phobius"/>
    </source>
</evidence>
<sequence>MPLTSAQTALIDKHLRSDNWLQDKALIAELTDHYQEAISSYMAQGKPFDEALRLVHTDFGGRKGLLVMEENFVRNQQKDTVRLLKEGLLNYFRWPRMAFTLAVVALVVYLSVSDVAPLFVEYAPHFFAVAATGHFLAILLEQGYRYWKKQPTFLTTYNYGPLQFGYGLIIWLVIWPHFFINKTSAPVIHVALAVLIVLVVIFHEASVIFYLKIAKQRAARLRTRQSKA</sequence>
<dbReference type="AlphaFoldDB" id="A0A939G4C1"/>
<dbReference type="Proteomes" id="UP000664795">
    <property type="component" value="Unassembled WGS sequence"/>
</dbReference>
<organism evidence="2 3">
    <name type="scientific">Fibrella aquatilis</name>
    <dbReference type="NCBI Taxonomy" id="2817059"/>
    <lineage>
        <taxon>Bacteria</taxon>
        <taxon>Pseudomonadati</taxon>
        <taxon>Bacteroidota</taxon>
        <taxon>Cytophagia</taxon>
        <taxon>Cytophagales</taxon>
        <taxon>Spirosomataceae</taxon>
        <taxon>Fibrella</taxon>
    </lineage>
</organism>
<accession>A0A939G4C1</accession>
<keyword evidence="1" id="KW-0472">Membrane</keyword>
<reference evidence="2 3" key="1">
    <citation type="submission" date="2021-03" db="EMBL/GenBank/DDBJ databases">
        <title>Fibrella sp. HMF5036 genome sequencing and assembly.</title>
        <authorList>
            <person name="Kang H."/>
            <person name="Kim H."/>
            <person name="Bae S."/>
            <person name="Joh K."/>
        </authorList>
    </citation>
    <scope>NUCLEOTIDE SEQUENCE [LARGE SCALE GENOMIC DNA]</scope>
    <source>
        <strain evidence="2 3">HMF5036</strain>
    </source>
</reference>
<keyword evidence="1" id="KW-0812">Transmembrane</keyword>
<keyword evidence="3" id="KW-1185">Reference proteome</keyword>
<feature type="transmembrane region" description="Helical" evidence="1">
    <location>
        <begin position="186"/>
        <end position="211"/>
    </location>
</feature>
<gene>
    <name evidence="2" type="ORF">J2I48_08220</name>
</gene>
<proteinExistence type="predicted"/>
<dbReference type="EMBL" id="JAFMYU010000005">
    <property type="protein sequence ID" value="MBO0930973.1"/>
    <property type="molecule type" value="Genomic_DNA"/>
</dbReference>